<feature type="chain" id="PRO_5007101999" description="DUF4097 domain-containing protein" evidence="1">
    <location>
        <begin position="25"/>
        <end position="250"/>
    </location>
</feature>
<dbReference type="Pfam" id="PF13349">
    <property type="entry name" value="DUF4097"/>
    <property type="match status" value="1"/>
</dbReference>
<comment type="caution">
    <text evidence="3">The sequence shown here is derived from an EMBL/GenBank/DDBJ whole genome shotgun (WGS) entry which is preliminary data.</text>
</comment>
<evidence type="ECO:0000259" key="2">
    <source>
        <dbReference type="Pfam" id="PF13349"/>
    </source>
</evidence>
<evidence type="ECO:0000313" key="4">
    <source>
        <dbReference type="Proteomes" id="UP000053127"/>
    </source>
</evidence>
<name>A0A101NW14_9ACTN</name>
<dbReference type="AlphaFoldDB" id="A0A101NW14"/>
<gene>
    <name evidence="3" type="ORF">AQI95_35740</name>
</gene>
<evidence type="ECO:0000256" key="1">
    <source>
        <dbReference type="SAM" id="SignalP"/>
    </source>
</evidence>
<protein>
    <recommendedName>
        <fullName evidence="2">DUF4097 domain-containing protein</fullName>
    </recommendedName>
</protein>
<dbReference type="OrthoDB" id="4331847at2"/>
<feature type="domain" description="DUF4097" evidence="2">
    <location>
        <begin position="128"/>
        <end position="241"/>
    </location>
</feature>
<sequence length="250" mass="25675">MQRPQRRTFTATALAALTASGLSACSTLSQKTFEDDAKVPQKVTSIRLDNRDGGVKVDASADAATISVHRKVDYHGDKPSGTSFHVRDGVLLLSGCGDNCGVDYVVTVPAGLPVTGGTSNGGLALTGVGAVDVHTSNGEIAVTNATGPVKLRTSNGDVDVKGVKGGGIDTQTSNGEVTVRTATPQNIKVRTTSGSLTVTAPPAKYQITANDSNGDKNVAFKNDPSGRYRLDLSTKNGDLTVKSADKSVTG</sequence>
<dbReference type="InterPro" id="IPR025164">
    <property type="entry name" value="Toastrack_DUF4097"/>
</dbReference>
<dbReference type="EMBL" id="LMWN01000058">
    <property type="protein sequence ID" value="KUN00113.1"/>
    <property type="molecule type" value="Genomic_DNA"/>
</dbReference>
<reference evidence="3 4" key="1">
    <citation type="submission" date="2015-10" db="EMBL/GenBank/DDBJ databases">
        <title>Draft genome sequence of Streptomyces yokosukanensis DSM 40224, type strain for the species Streptomyces yokosukanensis.</title>
        <authorList>
            <person name="Ruckert C."/>
            <person name="Winkler A."/>
            <person name="Kalinowski J."/>
            <person name="Kampfer P."/>
            <person name="Glaeser S."/>
        </authorList>
    </citation>
    <scope>NUCLEOTIDE SEQUENCE [LARGE SCALE GENOMIC DNA]</scope>
    <source>
        <strain evidence="3 4">DSM 40224</strain>
    </source>
</reference>
<accession>A0A101NW14</accession>
<dbReference type="Proteomes" id="UP000053127">
    <property type="component" value="Unassembled WGS sequence"/>
</dbReference>
<dbReference type="STRING" id="67386.AQI95_35740"/>
<feature type="signal peptide" evidence="1">
    <location>
        <begin position="1"/>
        <end position="24"/>
    </location>
</feature>
<dbReference type="PROSITE" id="PS51257">
    <property type="entry name" value="PROKAR_LIPOPROTEIN"/>
    <property type="match status" value="1"/>
</dbReference>
<organism evidence="3 4">
    <name type="scientific">Streptomyces yokosukanensis</name>
    <dbReference type="NCBI Taxonomy" id="67386"/>
    <lineage>
        <taxon>Bacteria</taxon>
        <taxon>Bacillati</taxon>
        <taxon>Actinomycetota</taxon>
        <taxon>Actinomycetes</taxon>
        <taxon>Kitasatosporales</taxon>
        <taxon>Streptomycetaceae</taxon>
        <taxon>Streptomyces</taxon>
    </lineage>
</organism>
<keyword evidence="1" id="KW-0732">Signal</keyword>
<evidence type="ECO:0000313" key="3">
    <source>
        <dbReference type="EMBL" id="KUN00113.1"/>
    </source>
</evidence>
<keyword evidence="4" id="KW-1185">Reference proteome</keyword>
<proteinExistence type="predicted"/>